<reference evidence="3" key="2">
    <citation type="submission" date="2010-04" db="EMBL/GenBank/DDBJ databases">
        <authorList>
            <person name="Buell R."/>
            <person name="Hamilton J."/>
            <person name="Hostetler J."/>
        </authorList>
    </citation>
    <scope>NUCLEOTIDE SEQUENCE [LARGE SCALE GENOMIC DNA]</scope>
    <source>
        <strain evidence="3">DAOM:BR144</strain>
    </source>
</reference>
<dbReference type="InterPro" id="IPR036291">
    <property type="entry name" value="NAD(P)-bd_dom_sf"/>
</dbReference>
<dbReference type="EnsemblProtists" id="PYU1_T008939">
    <property type="protein sequence ID" value="PYU1_T008939"/>
    <property type="gene ID" value="PYU1_G008921"/>
</dbReference>
<dbReference type="InParanoid" id="K3WVE1"/>
<protein>
    <recommendedName>
        <fullName evidence="1">Enoyl reductase (ER) domain-containing protein</fullName>
    </recommendedName>
</protein>
<dbReference type="SUPFAM" id="SSF50129">
    <property type="entry name" value="GroES-like"/>
    <property type="match status" value="1"/>
</dbReference>
<organism evidence="2 3">
    <name type="scientific">Globisporangium ultimum (strain ATCC 200006 / CBS 805.95 / DAOM BR144)</name>
    <name type="common">Pythium ultimum</name>
    <dbReference type="NCBI Taxonomy" id="431595"/>
    <lineage>
        <taxon>Eukaryota</taxon>
        <taxon>Sar</taxon>
        <taxon>Stramenopiles</taxon>
        <taxon>Oomycota</taxon>
        <taxon>Peronosporomycetes</taxon>
        <taxon>Pythiales</taxon>
        <taxon>Pythiaceae</taxon>
        <taxon>Globisporangium</taxon>
    </lineage>
</organism>
<name>K3WVE1_GLOUD</name>
<dbReference type="eggNOG" id="KOG1198">
    <property type="taxonomic scope" value="Eukaryota"/>
</dbReference>
<dbReference type="InterPro" id="IPR011032">
    <property type="entry name" value="GroES-like_sf"/>
</dbReference>
<dbReference type="OMA" id="PNAWNDA"/>
<dbReference type="InterPro" id="IPR020843">
    <property type="entry name" value="ER"/>
</dbReference>
<keyword evidence="3" id="KW-1185">Reference proteome</keyword>
<dbReference type="AlphaFoldDB" id="K3WVE1"/>
<dbReference type="EMBL" id="GL376599">
    <property type="status" value="NOT_ANNOTATED_CDS"/>
    <property type="molecule type" value="Genomic_DNA"/>
</dbReference>
<dbReference type="Proteomes" id="UP000019132">
    <property type="component" value="Unassembled WGS sequence"/>
</dbReference>
<dbReference type="Pfam" id="PF13602">
    <property type="entry name" value="ADH_zinc_N_2"/>
    <property type="match status" value="1"/>
</dbReference>
<dbReference type="HOGENOM" id="CLU_026673_3_3_1"/>
<dbReference type="InterPro" id="IPR013154">
    <property type="entry name" value="ADH-like_N"/>
</dbReference>
<dbReference type="Gene3D" id="3.90.180.10">
    <property type="entry name" value="Medium-chain alcohol dehydrogenases, catalytic domain"/>
    <property type="match status" value="1"/>
</dbReference>
<accession>K3WVE1</accession>
<dbReference type="CDD" id="cd05289">
    <property type="entry name" value="MDR_like_2"/>
    <property type="match status" value="1"/>
</dbReference>
<dbReference type="Gene3D" id="3.40.50.720">
    <property type="entry name" value="NAD(P)-binding Rossmann-like Domain"/>
    <property type="match status" value="1"/>
</dbReference>
<dbReference type="VEuPathDB" id="FungiDB:PYU1_G008921"/>
<evidence type="ECO:0000313" key="3">
    <source>
        <dbReference type="Proteomes" id="UP000019132"/>
    </source>
</evidence>
<dbReference type="GO" id="GO:0016491">
    <property type="term" value="F:oxidoreductase activity"/>
    <property type="evidence" value="ECO:0007669"/>
    <property type="project" value="InterPro"/>
</dbReference>
<dbReference type="Pfam" id="PF08240">
    <property type="entry name" value="ADH_N"/>
    <property type="match status" value="1"/>
</dbReference>
<feature type="domain" description="Enoyl reductase (ER)" evidence="1">
    <location>
        <begin position="26"/>
        <end position="336"/>
    </location>
</feature>
<evidence type="ECO:0000259" key="1">
    <source>
        <dbReference type="SMART" id="SM00829"/>
    </source>
</evidence>
<dbReference type="SMART" id="SM00829">
    <property type="entry name" value="PKS_ER"/>
    <property type="match status" value="1"/>
</dbReference>
<dbReference type="PANTHER" id="PTHR44013">
    <property type="entry name" value="ZINC-TYPE ALCOHOL DEHYDROGENASE-LIKE PROTEIN C16A3.02C"/>
    <property type="match status" value="1"/>
</dbReference>
<dbReference type="STRING" id="431595.K3WVE1"/>
<proteinExistence type="predicted"/>
<dbReference type="PANTHER" id="PTHR44013:SF1">
    <property type="entry name" value="ZINC-TYPE ALCOHOL DEHYDROGENASE-LIKE PROTEIN C16A3.02C"/>
    <property type="match status" value="1"/>
</dbReference>
<dbReference type="SUPFAM" id="SSF51735">
    <property type="entry name" value="NAD(P)-binding Rossmann-fold domains"/>
    <property type="match status" value="1"/>
</dbReference>
<reference evidence="3" key="1">
    <citation type="journal article" date="2010" name="Genome Biol.">
        <title>Genome sequence of the necrotrophic plant pathogen Pythium ultimum reveals original pathogenicity mechanisms and effector repertoire.</title>
        <authorList>
            <person name="Levesque C.A."/>
            <person name="Brouwer H."/>
            <person name="Cano L."/>
            <person name="Hamilton J.P."/>
            <person name="Holt C."/>
            <person name="Huitema E."/>
            <person name="Raffaele S."/>
            <person name="Robideau G.P."/>
            <person name="Thines M."/>
            <person name="Win J."/>
            <person name="Zerillo M.M."/>
            <person name="Beakes G.W."/>
            <person name="Boore J.L."/>
            <person name="Busam D."/>
            <person name="Dumas B."/>
            <person name="Ferriera S."/>
            <person name="Fuerstenberg S.I."/>
            <person name="Gachon C.M."/>
            <person name="Gaulin E."/>
            <person name="Govers F."/>
            <person name="Grenville-Briggs L."/>
            <person name="Horner N."/>
            <person name="Hostetler J."/>
            <person name="Jiang R.H."/>
            <person name="Johnson J."/>
            <person name="Krajaejun T."/>
            <person name="Lin H."/>
            <person name="Meijer H.J."/>
            <person name="Moore B."/>
            <person name="Morris P."/>
            <person name="Phuntmart V."/>
            <person name="Puiu D."/>
            <person name="Shetty J."/>
            <person name="Stajich J.E."/>
            <person name="Tripathy S."/>
            <person name="Wawra S."/>
            <person name="van West P."/>
            <person name="Whitty B.R."/>
            <person name="Coutinho P.M."/>
            <person name="Henrissat B."/>
            <person name="Martin F."/>
            <person name="Thomas P.D."/>
            <person name="Tyler B.M."/>
            <person name="De Vries R.P."/>
            <person name="Kamoun S."/>
            <person name="Yandell M."/>
            <person name="Tisserat N."/>
            <person name="Buell C.R."/>
        </authorList>
    </citation>
    <scope>NUCLEOTIDE SEQUENCE</scope>
    <source>
        <strain evidence="3">DAOM:BR144</strain>
    </source>
</reference>
<dbReference type="InterPro" id="IPR052733">
    <property type="entry name" value="Chloroplast_QOR"/>
</dbReference>
<evidence type="ECO:0000313" key="2">
    <source>
        <dbReference type="EnsemblProtists" id="PYU1_T008939"/>
    </source>
</evidence>
<sequence>MSTTTTTSDHSRIPHTFRAYVHEAFGDARELIKLRTDITHKPLQPGYVRIKVHAAALNPIDCNVIQWGLAFPATTSNPTPENPSRIGFDAAGTIVAAGADVARTSDLQVGDAVFAMAYYGSLGTIAEYVDLDANSVARKPTNLSFNEAAGVPVAALTSFQALVEFGQVKRGDRVLILGGSSATGSFGIQLAKLYGAFVITTTSARNTDLVKAFGADQVIDYTTHNWADVLERHSIDVIYDCGVEPNAWNDAAQTILKPQTGKFLTITAQNEPIESPIGAELIEVRCKPRATDLAKLTNRIEANELKTPIDSVHSFENALDGVKIQMSNRARGKIIIEVIQSLTRNYPMES</sequence>
<reference evidence="2" key="3">
    <citation type="submission" date="2015-02" db="UniProtKB">
        <authorList>
            <consortium name="EnsemblProtists"/>
        </authorList>
    </citation>
    <scope>IDENTIFICATION</scope>
    <source>
        <strain evidence="2">DAOM BR144</strain>
    </source>
</reference>